<organism evidence="2 3">
    <name type="scientific">Pleuronectes platessa</name>
    <name type="common">European plaice</name>
    <dbReference type="NCBI Taxonomy" id="8262"/>
    <lineage>
        <taxon>Eukaryota</taxon>
        <taxon>Metazoa</taxon>
        <taxon>Chordata</taxon>
        <taxon>Craniata</taxon>
        <taxon>Vertebrata</taxon>
        <taxon>Euteleostomi</taxon>
        <taxon>Actinopterygii</taxon>
        <taxon>Neopterygii</taxon>
        <taxon>Teleostei</taxon>
        <taxon>Neoteleostei</taxon>
        <taxon>Acanthomorphata</taxon>
        <taxon>Carangaria</taxon>
        <taxon>Pleuronectiformes</taxon>
        <taxon>Pleuronectoidei</taxon>
        <taxon>Pleuronectidae</taxon>
        <taxon>Pleuronectes</taxon>
    </lineage>
</organism>
<reference evidence="2" key="1">
    <citation type="submission" date="2020-03" db="EMBL/GenBank/DDBJ databases">
        <authorList>
            <person name="Weist P."/>
        </authorList>
    </citation>
    <scope>NUCLEOTIDE SEQUENCE</scope>
</reference>
<feature type="region of interest" description="Disordered" evidence="1">
    <location>
        <begin position="141"/>
        <end position="172"/>
    </location>
</feature>
<evidence type="ECO:0000256" key="1">
    <source>
        <dbReference type="SAM" id="MobiDB-lite"/>
    </source>
</evidence>
<keyword evidence="3" id="KW-1185">Reference proteome</keyword>
<feature type="compositionally biased region" description="Basic and acidic residues" evidence="1">
    <location>
        <begin position="351"/>
        <end position="360"/>
    </location>
</feature>
<dbReference type="AlphaFoldDB" id="A0A9N7VVF7"/>
<comment type="caution">
    <text evidence="2">The sequence shown here is derived from an EMBL/GenBank/DDBJ whole genome shotgun (WGS) entry which is preliminary data.</text>
</comment>
<feature type="non-terminal residue" evidence="2">
    <location>
        <position position="389"/>
    </location>
</feature>
<feature type="region of interest" description="Disordered" evidence="1">
    <location>
        <begin position="305"/>
        <end position="389"/>
    </location>
</feature>
<feature type="region of interest" description="Disordered" evidence="1">
    <location>
        <begin position="27"/>
        <end position="71"/>
    </location>
</feature>
<dbReference type="EMBL" id="CADEAL010004293">
    <property type="protein sequence ID" value="CAB1456365.1"/>
    <property type="molecule type" value="Genomic_DNA"/>
</dbReference>
<evidence type="ECO:0000313" key="3">
    <source>
        <dbReference type="Proteomes" id="UP001153269"/>
    </source>
</evidence>
<accession>A0A9N7VVF7</accession>
<gene>
    <name evidence="2" type="ORF">PLEPLA_LOCUS44149</name>
</gene>
<sequence>SLHCRDRATDSNLEQVLTDVQLLARCRRPIPGSEKPPPPSSSPVLEPRPHPSKKFPRTTGTLEDGPHTRVQNFSSVCTPEKRGWILSCFTEEEDDDEDDSGIDRERDFMNVYSLSRNLRPSQLLVRPGSCTLRSAVSTKLLLGGRTEKKKSGQEKQKHTKTPKHGPSGSHAEKFPSSCYWHQDARSCVGAGIHRLRAGGNLPLLLLLLLGGLRGCASVRGRVPVDQRLRSTRSRSWKHIVRSPASSLRLLSSTVGSIHSHNLDPQRLRRLCTGTHRGRWRRHRGTVRAQQRRAWVLCPKRVQALDGLTTRGPRRGTGTPPPPIPGPRGVSVGAPGPGPRVRVPPPQLRPTLEMREEEKVSGLHLGSVQSKGQRWPGLPRPPPVQKGNGR</sequence>
<evidence type="ECO:0000313" key="2">
    <source>
        <dbReference type="EMBL" id="CAB1456365.1"/>
    </source>
</evidence>
<protein>
    <submittedName>
        <fullName evidence="2">Uncharacterized protein</fullName>
    </submittedName>
</protein>
<proteinExistence type="predicted"/>
<feature type="compositionally biased region" description="Basic and acidic residues" evidence="1">
    <location>
        <begin position="145"/>
        <end position="156"/>
    </location>
</feature>
<dbReference type="Proteomes" id="UP001153269">
    <property type="component" value="Unassembled WGS sequence"/>
</dbReference>
<feature type="compositionally biased region" description="Pro residues" evidence="1">
    <location>
        <begin position="335"/>
        <end position="347"/>
    </location>
</feature>
<name>A0A9N7VVF7_PLEPL</name>